<dbReference type="Proteomes" id="UP000238916">
    <property type="component" value="Unassembled WGS sequence"/>
</dbReference>
<dbReference type="AlphaFoldDB" id="A0A2U3KY89"/>
<accession>A0A2U3KY89</accession>
<dbReference type="Pfam" id="PF00990">
    <property type="entry name" value="GGDEF"/>
    <property type="match status" value="1"/>
</dbReference>
<organism evidence="3 4">
    <name type="scientific">Candidatus Desulfosporosinus infrequens</name>
    <dbReference type="NCBI Taxonomy" id="2043169"/>
    <lineage>
        <taxon>Bacteria</taxon>
        <taxon>Bacillati</taxon>
        <taxon>Bacillota</taxon>
        <taxon>Clostridia</taxon>
        <taxon>Eubacteriales</taxon>
        <taxon>Desulfitobacteriaceae</taxon>
        <taxon>Desulfosporosinus</taxon>
    </lineage>
</organism>
<dbReference type="SMART" id="SM00267">
    <property type="entry name" value="GGDEF"/>
    <property type="match status" value="1"/>
</dbReference>
<evidence type="ECO:0000256" key="1">
    <source>
        <dbReference type="SAM" id="Phobius"/>
    </source>
</evidence>
<dbReference type="InterPro" id="IPR029787">
    <property type="entry name" value="Nucleotide_cyclase"/>
</dbReference>
<keyword evidence="1" id="KW-1133">Transmembrane helix</keyword>
<dbReference type="PANTHER" id="PTHR45138:SF6">
    <property type="entry name" value="DIGUANYLATE CYCLASE DGCN"/>
    <property type="match status" value="1"/>
</dbReference>
<dbReference type="InterPro" id="IPR043128">
    <property type="entry name" value="Rev_trsase/Diguanyl_cyclase"/>
</dbReference>
<dbReference type="PROSITE" id="PS50887">
    <property type="entry name" value="GGDEF"/>
    <property type="match status" value="1"/>
</dbReference>
<dbReference type="GO" id="GO:0052621">
    <property type="term" value="F:diguanylate cyclase activity"/>
    <property type="evidence" value="ECO:0007669"/>
    <property type="project" value="UniProtKB-EC"/>
</dbReference>
<dbReference type="EC" id="2.7.7.65" evidence="3"/>
<keyword evidence="1" id="KW-0812">Transmembrane</keyword>
<dbReference type="SUPFAM" id="SSF55073">
    <property type="entry name" value="Nucleotide cyclase"/>
    <property type="match status" value="1"/>
</dbReference>
<dbReference type="InterPro" id="IPR000160">
    <property type="entry name" value="GGDEF_dom"/>
</dbReference>
<evidence type="ECO:0000259" key="2">
    <source>
        <dbReference type="PROSITE" id="PS50887"/>
    </source>
</evidence>
<reference evidence="4" key="1">
    <citation type="submission" date="2018-02" db="EMBL/GenBank/DDBJ databases">
        <authorList>
            <person name="Hausmann B."/>
        </authorList>
    </citation>
    <scope>NUCLEOTIDE SEQUENCE [LARGE SCALE GENOMIC DNA]</scope>
    <source>
        <strain evidence="4">Peat soil MAG SbF1</strain>
    </source>
</reference>
<dbReference type="GO" id="GO:1902201">
    <property type="term" value="P:negative regulation of bacterial-type flagellum-dependent cell motility"/>
    <property type="evidence" value="ECO:0007669"/>
    <property type="project" value="TreeGrafter"/>
</dbReference>
<dbReference type="GO" id="GO:0005886">
    <property type="term" value="C:plasma membrane"/>
    <property type="evidence" value="ECO:0007669"/>
    <property type="project" value="TreeGrafter"/>
</dbReference>
<proteinExistence type="predicted"/>
<name>A0A2U3KY89_9FIRM</name>
<keyword evidence="3" id="KW-0808">Transferase</keyword>
<feature type="domain" description="GGDEF" evidence="2">
    <location>
        <begin position="152"/>
        <end position="277"/>
    </location>
</feature>
<dbReference type="PANTHER" id="PTHR45138">
    <property type="entry name" value="REGULATORY COMPONENTS OF SENSORY TRANSDUCTION SYSTEM"/>
    <property type="match status" value="1"/>
</dbReference>
<keyword evidence="3" id="KW-0548">Nucleotidyltransferase</keyword>
<protein>
    <submittedName>
        <fullName evidence="3">Putative Diguanylate cyclase</fullName>
        <ecNumber evidence="3">2.7.7.65</ecNumber>
    </submittedName>
</protein>
<dbReference type="InterPro" id="IPR050469">
    <property type="entry name" value="Diguanylate_Cyclase"/>
</dbReference>
<gene>
    <name evidence="3" type="ORF">SBF1_310043</name>
</gene>
<evidence type="ECO:0000313" key="4">
    <source>
        <dbReference type="Proteomes" id="UP000238916"/>
    </source>
</evidence>
<dbReference type="EMBL" id="OMOF01000235">
    <property type="protein sequence ID" value="SPF44560.1"/>
    <property type="molecule type" value="Genomic_DNA"/>
</dbReference>
<dbReference type="GO" id="GO:0043709">
    <property type="term" value="P:cell adhesion involved in single-species biofilm formation"/>
    <property type="evidence" value="ECO:0007669"/>
    <property type="project" value="TreeGrafter"/>
</dbReference>
<keyword evidence="1" id="KW-0472">Membrane</keyword>
<evidence type="ECO:0000313" key="3">
    <source>
        <dbReference type="EMBL" id="SPF44560.1"/>
    </source>
</evidence>
<sequence length="277" mass="31306">MTIGHVSASLYIGGFFFRYFVRSETISLPLMLPYAVVALFLYFMVSRTISCMIISYNNNSSFKKQLAKIFHDINWGYCNTYSTGLITAILYEAKGPWSLLLSLPLLVGTFKSVSYYSRNHILQKAVSTDALTEVENRAALESFTVYMQMHPLNGTAVMIDLDNFKKVNDEMGHAFGDTLLRQVALVLKQNIRDLDHVFRFGGDEFVLFLPHGPEDIESIQERITNLINLVYVECYKLGVSTQASVGIATIPNDTCDFKTLLAIADERMYIAKSERPN</sequence>
<dbReference type="Gene3D" id="3.30.70.270">
    <property type="match status" value="1"/>
</dbReference>
<dbReference type="CDD" id="cd01949">
    <property type="entry name" value="GGDEF"/>
    <property type="match status" value="1"/>
</dbReference>
<dbReference type="NCBIfam" id="TIGR00254">
    <property type="entry name" value="GGDEF"/>
    <property type="match status" value="1"/>
</dbReference>
<feature type="transmembrane region" description="Helical" evidence="1">
    <location>
        <begin position="26"/>
        <end position="45"/>
    </location>
</feature>